<reference evidence="1" key="1">
    <citation type="submission" date="2018-06" db="EMBL/GenBank/DDBJ databases">
        <authorList>
            <person name="Zhirakovskaya E."/>
        </authorList>
    </citation>
    <scope>NUCLEOTIDE SEQUENCE</scope>
</reference>
<proteinExistence type="predicted"/>
<dbReference type="AlphaFoldDB" id="A0A3B0Y9P2"/>
<sequence>MFKKTSIFLLTYLIISLPALAENRPHGYPDFFEHSGIINSINLESGLINIGDIPLYVIPGVVVHTPTGRYMTLENLRPGNNVGCKLHKSSNGNTIINELWLLPKGSLPLKLPRH</sequence>
<organism evidence="1">
    <name type="scientific">hydrothermal vent metagenome</name>
    <dbReference type="NCBI Taxonomy" id="652676"/>
    <lineage>
        <taxon>unclassified sequences</taxon>
        <taxon>metagenomes</taxon>
        <taxon>ecological metagenomes</taxon>
    </lineage>
</organism>
<accession>A0A3B0Y9P2</accession>
<gene>
    <name evidence="1" type="ORF">MNBD_GAMMA14-835</name>
</gene>
<dbReference type="EMBL" id="UOFM01000171">
    <property type="protein sequence ID" value="VAW76311.1"/>
    <property type="molecule type" value="Genomic_DNA"/>
</dbReference>
<protein>
    <submittedName>
        <fullName evidence="1">Uncharacterized protein</fullName>
    </submittedName>
</protein>
<evidence type="ECO:0000313" key="1">
    <source>
        <dbReference type="EMBL" id="VAW76311.1"/>
    </source>
</evidence>
<name>A0A3B0Y9P2_9ZZZZ</name>